<dbReference type="PANTHER" id="PTHR34971">
    <property type="entry name" value="PHOTOSYSTEM II REACTION CENTER PROTEIN Z"/>
    <property type="match status" value="1"/>
</dbReference>
<keyword evidence="3 10" id="KW-0674">Reaction center</keyword>
<accession>A0A6J4VSE9</accession>
<comment type="function">
    <text evidence="10">May control the interaction of photosystem II (PSII) cores with the light-harvesting antenna, regulates electron flow through the 2 photosystem reaction centers. PSII is a light-driven water plastoquinone oxidoreductase, using light energy to abstract electrons from H(2)O, generating a proton gradient subsequently used for ATP formation.</text>
</comment>
<dbReference type="HAMAP" id="MF_00644">
    <property type="entry name" value="PSII_PsbZ"/>
    <property type="match status" value="1"/>
</dbReference>
<proteinExistence type="inferred from homology"/>
<dbReference type="GO" id="GO:0015979">
    <property type="term" value="P:photosynthesis"/>
    <property type="evidence" value="ECO:0007669"/>
    <property type="project" value="UniProtKB-UniRule"/>
</dbReference>
<evidence type="ECO:0000313" key="13">
    <source>
        <dbReference type="EMBL" id="CAA9586599.1"/>
    </source>
</evidence>
<evidence type="ECO:0000256" key="5">
    <source>
        <dbReference type="ARBA" id="ARBA00022692"/>
    </source>
</evidence>
<evidence type="ECO:0000256" key="9">
    <source>
        <dbReference type="ARBA" id="ARBA00023276"/>
    </source>
</evidence>
<dbReference type="AlphaFoldDB" id="A0A6J4VSE9"/>
<dbReference type="GO" id="GO:0042549">
    <property type="term" value="P:photosystem II stabilization"/>
    <property type="evidence" value="ECO:0007669"/>
    <property type="project" value="InterPro"/>
</dbReference>
<keyword evidence="9 10" id="KW-0604">Photosystem II</keyword>
<dbReference type="NCBIfam" id="TIGR03043">
    <property type="entry name" value="PS_II_psbZ"/>
    <property type="match status" value="1"/>
</dbReference>
<dbReference type="SUPFAM" id="SSF161055">
    <property type="entry name" value="PsbZ-like"/>
    <property type="match status" value="1"/>
</dbReference>
<evidence type="ECO:0000256" key="3">
    <source>
        <dbReference type="ARBA" id="ARBA00022469"/>
    </source>
</evidence>
<dbReference type="PANTHER" id="PTHR34971:SF2">
    <property type="entry name" value="PHOTOSYSTEM II REACTION CENTER PROTEIN Z"/>
    <property type="match status" value="1"/>
</dbReference>
<dbReference type="InterPro" id="IPR002644">
    <property type="entry name" value="PSII_PsbZ"/>
</dbReference>
<dbReference type="GO" id="GO:0009539">
    <property type="term" value="C:photosystem II reaction center"/>
    <property type="evidence" value="ECO:0007669"/>
    <property type="project" value="InterPro"/>
</dbReference>
<dbReference type="GO" id="GO:0031676">
    <property type="term" value="C:plasma membrane-derived thylakoid membrane"/>
    <property type="evidence" value="ECO:0007669"/>
    <property type="project" value="UniProtKB-SubCell"/>
</dbReference>
<evidence type="ECO:0000256" key="10">
    <source>
        <dbReference type="HAMAP-Rule" id="MF_00644"/>
    </source>
</evidence>
<organism evidence="13">
    <name type="scientific">uncultured Synechococcales cyanobacterium</name>
    <dbReference type="NCBI Taxonomy" id="1936017"/>
    <lineage>
        <taxon>Bacteria</taxon>
        <taxon>Bacillati</taxon>
        <taxon>Cyanobacteriota</taxon>
        <taxon>Cyanophyceae</taxon>
        <taxon>Synechococcales</taxon>
        <taxon>environmental samples</taxon>
    </lineage>
</organism>
<comment type="subcellular location">
    <subcellularLocation>
        <location evidence="10">Cellular thylakoid membrane</location>
        <topology evidence="10">Multi-pass membrane protein</topology>
    </subcellularLocation>
    <subcellularLocation>
        <location evidence="1">Membrane</location>
        <topology evidence="1">Multi-pass membrane protein</topology>
    </subcellularLocation>
</comment>
<evidence type="ECO:0000256" key="7">
    <source>
        <dbReference type="ARBA" id="ARBA00023078"/>
    </source>
</evidence>
<dbReference type="Pfam" id="PF01737">
    <property type="entry name" value="Ycf9"/>
    <property type="match status" value="1"/>
</dbReference>
<feature type="transmembrane region" description="Helical" evidence="12">
    <location>
        <begin position="43"/>
        <end position="65"/>
    </location>
</feature>
<keyword evidence="8 10" id="KW-0472">Membrane</keyword>
<evidence type="ECO:0000256" key="8">
    <source>
        <dbReference type="ARBA" id="ARBA00023136"/>
    </source>
</evidence>
<keyword evidence="5 10" id="KW-0812">Transmembrane</keyword>
<name>A0A6J4VSE9_9CYAN</name>
<reference evidence="13" key="1">
    <citation type="submission" date="2020-02" db="EMBL/GenBank/DDBJ databases">
        <authorList>
            <person name="Meier V. D."/>
        </authorList>
    </citation>
    <scope>NUCLEOTIDE SEQUENCE</scope>
    <source>
        <strain evidence="13">AVDCRST_MAG81</strain>
    </source>
</reference>
<evidence type="ECO:0000256" key="6">
    <source>
        <dbReference type="ARBA" id="ARBA00022989"/>
    </source>
</evidence>
<evidence type="ECO:0000256" key="2">
    <source>
        <dbReference type="ARBA" id="ARBA00008367"/>
    </source>
</evidence>
<dbReference type="EMBL" id="CADCWO010000205">
    <property type="protein sequence ID" value="CAA9586599.1"/>
    <property type="molecule type" value="Genomic_DNA"/>
</dbReference>
<keyword evidence="7 10" id="KW-0793">Thylakoid</keyword>
<feature type="transmembrane region" description="Helical" evidence="12">
    <location>
        <begin position="12"/>
        <end position="31"/>
    </location>
</feature>
<evidence type="ECO:0000256" key="11">
    <source>
        <dbReference type="RuleBase" id="RU003472"/>
    </source>
</evidence>
<evidence type="ECO:0000256" key="1">
    <source>
        <dbReference type="ARBA" id="ARBA00004141"/>
    </source>
</evidence>
<sequence>MSTVFQLAFQLAMTALVVLSFVMVVGVPVAYATPQNWVQSKRLILVGSGAWLALVLLVGALSYFVI</sequence>
<comment type="subunit">
    <text evidence="10">PSII is composed of 1 copy each of membrane proteins PsbA, PsbB, PsbC, PsbD, PsbE, PsbF, PsbH, PsbI, PsbJ, PsbK, PsbL, PsbM, PsbT, PsbX, PsbY, PsbZ, Psb30/Ycf12, peripheral proteins PsbO, CyanoQ (PsbQ), PsbU, PsbV and a large number of cofactors. It forms dimeric complexes.</text>
</comment>
<comment type="function">
    <text evidence="11">Controls the interaction of photosystem II (PSII) cores with the light-harvesting antenna, regulates electron flow through the 2 photosystem reaction centers. PSII is a light-driven water plastoquinone oxidoreductase, using light energy to abstract electrons from H(2)O, generating a proton gradient subsequently used for ATP formation.</text>
</comment>
<evidence type="ECO:0000256" key="4">
    <source>
        <dbReference type="ARBA" id="ARBA00022531"/>
    </source>
</evidence>
<gene>
    <name evidence="10" type="primary">psbZ</name>
    <name evidence="13" type="ORF">AVDCRST_MAG81-3943</name>
</gene>
<evidence type="ECO:0000256" key="12">
    <source>
        <dbReference type="SAM" id="Phobius"/>
    </source>
</evidence>
<comment type="similarity">
    <text evidence="2 10 11">Belongs to the PsbZ family.</text>
</comment>
<keyword evidence="4 10" id="KW-0602">Photosynthesis</keyword>
<keyword evidence="6 10" id="KW-1133">Transmembrane helix</keyword>
<dbReference type="Gene3D" id="1.10.287.740">
    <property type="entry name" value="Photosystem II PsbZ, reaction centre"/>
    <property type="match status" value="1"/>
</dbReference>
<dbReference type="InterPro" id="IPR036512">
    <property type="entry name" value="PSII_PsbZ_sf"/>
</dbReference>
<protein>
    <recommendedName>
        <fullName evidence="10 11">Photosystem II reaction center protein Z</fullName>
        <shortName evidence="10">PSII-Z</shortName>
    </recommendedName>
</protein>